<name>A0A5N6DBN9_ASPPA</name>
<dbReference type="OMA" id="TFQESEW"/>
<dbReference type="SMART" id="SM00248">
    <property type="entry name" value="ANK"/>
    <property type="match status" value="6"/>
</dbReference>
<feature type="repeat" description="ANK" evidence="1">
    <location>
        <begin position="556"/>
        <end position="588"/>
    </location>
</feature>
<dbReference type="Pfam" id="PF06985">
    <property type="entry name" value="HET"/>
    <property type="match status" value="1"/>
</dbReference>
<dbReference type="EMBL" id="ML735001">
    <property type="protein sequence ID" value="KAB8202652.1"/>
    <property type="molecule type" value="Genomic_DNA"/>
</dbReference>
<evidence type="ECO:0000313" key="4">
    <source>
        <dbReference type="EMBL" id="KAB8202652.1"/>
    </source>
</evidence>
<feature type="repeat" description="ANK" evidence="1">
    <location>
        <begin position="523"/>
        <end position="555"/>
    </location>
</feature>
<feature type="repeat" description="ANK" evidence="1">
    <location>
        <begin position="425"/>
        <end position="457"/>
    </location>
</feature>
<dbReference type="Pfam" id="PF26640">
    <property type="entry name" value="DUF8212"/>
    <property type="match status" value="1"/>
</dbReference>
<dbReference type="Pfam" id="PF00023">
    <property type="entry name" value="Ank"/>
    <property type="match status" value="1"/>
</dbReference>
<feature type="domain" description="Heterokaryon incompatibility" evidence="2">
    <location>
        <begin position="27"/>
        <end position="112"/>
    </location>
</feature>
<dbReference type="AlphaFoldDB" id="A0A5N6DBN9"/>
<dbReference type="PRINTS" id="PR01415">
    <property type="entry name" value="ANKYRIN"/>
</dbReference>
<dbReference type="Proteomes" id="UP000326532">
    <property type="component" value="Unassembled WGS sequence"/>
</dbReference>
<feature type="domain" description="DUF8212" evidence="3">
    <location>
        <begin position="220"/>
        <end position="246"/>
    </location>
</feature>
<dbReference type="InterPro" id="IPR058525">
    <property type="entry name" value="DUF8212"/>
</dbReference>
<dbReference type="Gene3D" id="1.25.40.20">
    <property type="entry name" value="Ankyrin repeat-containing domain"/>
    <property type="match status" value="3"/>
</dbReference>
<gene>
    <name evidence="4" type="ORF">BDV34DRAFT_200595</name>
</gene>
<dbReference type="Pfam" id="PF12796">
    <property type="entry name" value="Ank_2"/>
    <property type="match status" value="1"/>
</dbReference>
<accession>A0A5N6DBN9</accession>
<reference evidence="4 5" key="1">
    <citation type="submission" date="2019-04" db="EMBL/GenBank/DDBJ databases">
        <title>Fungal friends and foes A comparative genomics study of 23 Aspergillus species from section Flavi.</title>
        <authorList>
            <consortium name="DOE Joint Genome Institute"/>
            <person name="Kjaerbolling I."/>
            <person name="Vesth T.C."/>
            <person name="Frisvad J.C."/>
            <person name="Nybo J.L."/>
            <person name="Theobald S."/>
            <person name="Kildgaard S."/>
            <person name="Petersen T.I."/>
            <person name="Kuo A."/>
            <person name="Sato A."/>
            <person name="Lyhne E.K."/>
            <person name="Kogle M.E."/>
            <person name="Wiebenga A."/>
            <person name="Kun R.S."/>
            <person name="Lubbers R.J."/>
            <person name="Makela M.R."/>
            <person name="Barry K."/>
            <person name="Chovatia M."/>
            <person name="Clum A."/>
            <person name="Daum C."/>
            <person name="Haridas S."/>
            <person name="He G."/>
            <person name="LaButti K."/>
            <person name="Lipzen A."/>
            <person name="Mondo S."/>
            <person name="Pangilinan J."/>
            <person name="Riley R."/>
            <person name="Salamov A."/>
            <person name="Simmons B.A."/>
            <person name="Magnuson J.K."/>
            <person name="Henrissat B."/>
            <person name="Mortensen U.H."/>
            <person name="Larsen T.O."/>
            <person name="De vries R.P."/>
            <person name="Grigoriev I.V."/>
            <person name="Machida M."/>
            <person name="Baker S.E."/>
            <person name="Andersen M.R."/>
        </authorList>
    </citation>
    <scope>NUCLEOTIDE SEQUENCE [LARGE SCALE GENOMIC DNA]</scope>
    <source>
        <strain evidence="4 5">CBS 117618</strain>
    </source>
</reference>
<protein>
    <submittedName>
        <fullName evidence="4">Ankyrin repeat-containing domain protein</fullName>
    </submittedName>
</protein>
<evidence type="ECO:0000256" key="1">
    <source>
        <dbReference type="PROSITE-ProRule" id="PRU00023"/>
    </source>
</evidence>
<dbReference type="PANTHER" id="PTHR10622">
    <property type="entry name" value="HET DOMAIN-CONTAINING PROTEIN"/>
    <property type="match status" value="1"/>
</dbReference>
<dbReference type="PROSITE" id="PS50297">
    <property type="entry name" value="ANK_REP_REGION"/>
    <property type="match status" value="5"/>
</dbReference>
<evidence type="ECO:0000259" key="2">
    <source>
        <dbReference type="Pfam" id="PF06985"/>
    </source>
</evidence>
<dbReference type="InterPro" id="IPR036770">
    <property type="entry name" value="Ankyrin_rpt-contain_sf"/>
</dbReference>
<sequence length="613" mass="69129">MRLLKTRESPTGMFEIIQFADNEIPPYSILSHTWEQEEVTFQDISQTHAKDMLGYEKLRQCCTKAKDMGYEYTWIDTCCIDKTSSAELSEAINSMFRYYQASSACYAFLSDVPSKKSFAESKWFTRGWTLQELIAPATVIFFDENWEELGTKMTLQKSISECTRIPESIFSGEDGLDTFSVAQRMSWAAERETTRIEDQAYCLLGIFGVNMPLLYGERENAFIRLQEEIMRVCEDHSLFAWRSSDTRGILATSPTAFIESHDIVQFTPSDAPNSPFTVTSIGVHLELRIVGIGSGGLALAILHCKKCDGKDTPITIYVRDTLLSMERFTRVRTTELEDIDLNDLTLSLYPPRKICLQASRIMRMRVPKDELPPIPYPETYLRNLMRSNQRVALHNAVEQGLLDIVWLLLTRADLEACLNRPWDNHNRTLLALAAANGHNSMVKLLLKRGAAVDIDESSGQSALSRAAQRGHLETCKILLDEGANIDTRDDGMYPLLWAAENGHQAIVELLLNAGANTQAQDKSDKTALFMAAERGHKAVVKLLLEEGANIEARDKWDRTPIFLAAEHGHEAIVKLLLDAGAKVDAKDHWKRTPRYWATVGKHTAVVKLLQSRS</sequence>
<dbReference type="PROSITE" id="PS50088">
    <property type="entry name" value="ANK_REPEAT"/>
    <property type="match status" value="5"/>
</dbReference>
<feature type="repeat" description="ANK" evidence="1">
    <location>
        <begin position="490"/>
        <end position="522"/>
    </location>
</feature>
<dbReference type="Pfam" id="PF13637">
    <property type="entry name" value="Ank_4"/>
    <property type="match status" value="1"/>
</dbReference>
<dbReference type="PANTHER" id="PTHR10622:SF10">
    <property type="entry name" value="HET DOMAIN-CONTAINING PROTEIN"/>
    <property type="match status" value="1"/>
</dbReference>
<feature type="repeat" description="ANK" evidence="1">
    <location>
        <begin position="458"/>
        <end position="490"/>
    </location>
</feature>
<proteinExistence type="predicted"/>
<dbReference type="InterPro" id="IPR010730">
    <property type="entry name" value="HET"/>
</dbReference>
<evidence type="ECO:0000313" key="5">
    <source>
        <dbReference type="Proteomes" id="UP000326532"/>
    </source>
</evidence>
<keyword evidence="1" id="KW-0040">ANK repeat</keyword>
<evidence type="ECO:0000259" key="3">
    <source>
        <dbReference type="Pfam" id="PF26640"/>
    </source>
</evidence>
<dbReference type="InterPro" id="IPR002110">
    <property type="entry name" value="Ankyrin_rpt"/>
</dbReference>
<keyword evidence="5" id="KW-1185">Reference proteome</keyword>
<dbReference type="SUPFAM" id="SSF48403">
    <property type="entry name" value="Ankyrin repeat"/>
    <property type="match status" value="1"/>
</dbReference>
<organism evidence="4 5">
    <name type="scientific">Aspergillus parasiticus</name>
    <dbReference type="NCBI Taxonomy" id="5067"/>
    <lineage>
        <taxon>Eukaryota</taxon>
        <taxon>Fungi</taxon>
        <taxon>Dikarya</taxon>
        <taxon>Ascomycota</taxon>
        <taxon>Pezizomycotina</taxon>
        <taxon>Eurotiomycetes</taxon>
        <taxon>Eurotiomycetidae</taxon>
        <taxon>Eurotiales</taxon>
        <taxon>Aspergillaceae</taxon>
        <taxon>Aspergillus</taxon>
        <taxon>Aspergillus subgen. Circumdati</taxon>
    </lineage>
</organism>
<dbReference type="VEuPathDB" id="FungiDB:BDV34DRAFT_200595"/>